<dbReference type="PANTHER" id="PTHR43197">
    <property type="entry name" value="UTP--GLUCOSE-1-PHOSPHATE URIDYLYLTRANSFERASE"/>
    <property type="match status" value="1"/>
</dbReference>
<evidence type="ECO:0000313" key="7">
    <source>
        <dbReference type="EMBL" id="KJQ45821.1"/>
    </source>
</evidence>
<dbReference type="Gene3D" id="3.90.550.10">
    <property type="entry name" value="Spore Coat Polysaccharide Biosynthesis Protein SpsA, Chain A"/>
    <property type="match status" value="1"/>
</dbReference>
<evidence type="ECO:0000256" key="5">
    <source>
        <dbReference type="ARBA" id="ARBA00048128"/>
    </source>
</evidence>
<sequence>MAIRKAVIPCAGFGTRFLPFTKSQAKEMLPIIDTPTIEYIVKEAVDSGIKEILIILNDKKSEIMNYFSRNIQLEGFLYNKEKSLNLNKLKLNMMQIFTI</sequence>
<dbReference type="InterPro" id="IPR005835">
    <property type="entry name" value="NTP_transferase_dom"/>
</dbReference>
<dbReference type="EMBL" id="LAEW01000001">
    <property type="protein sequence ID" value="KJQ46618.1"/>
    <property type="molecule type" value="Genomic_DNA"/>
</dbReference>
<evidence type="ECO:0000256" key="1">
    <source>
        <dbReference type="ARBA" id="ARBA00006890"/>
    </source>
</evidence>
<dbReference type="KEGG" id="mmyi:mycmycITA_00113"/>
<comment type="caution">
    <text evidence="7">The sequence shown here is derived from an EMBL/GenBank/DDBJ whole genome shotgun (WGS) entry which is preliminary data.</text>
</comment>
<reference evidence="7 9" key="1">
    <citation type="submission" date="2015-02" db="EMBL/GenBank/DDBJ databases">
        <title>Mycoplasma mycoides subsp. mycoides strain:B237 Genome sequencing.</title>
        <authorList>
            <person name="Fischer A."/>
            <person name="Santana-Cruz I."/>
            <person name="Schieck E."/>
            <person name="Gourle H."/>
            <person name="Lambert M."/>
            <person name="Nadendla S."/>
            <person name="Miller R.A."/>
            <person name="Weber J."/>
            <person name="Bongcam-Rudloff E."/>
            <person name="Vashee S."/>
            <person name="Frey J."/>
            <person name="Jores J."/>
        </authorList>
    </citation>
    <scope>NUCLEOTIDE SEQUENCE [LARGE SCALE GENOMIC DNA]</scope>
    <source>
        <strain evidence="7 9">B237</strain>
    </source>
</reference>
<organism evidence="7 9">
    <name type="scientific">Mycoplasma mycoides subsp. mycoides</name>
    <dbReference type="NCBI Taxonomy" id="2103"/>
    <lineage>
        <taxon>Bacteria</taxon>
        <taxon>Bacillati</taxon>
        <taxon>Mycoplasmatota</taxon>
        <taxon>Mollicutes</taxon>
        <taxon>Mycoplasmataceae</taxon>
        <taxon>Mycoplasma</taxon>
    </lineage>
</organism>
<evidence type="ECO:0000256" key="3">
    <source>
        <dbReference type="ARBA" id="ARBA00022679"/>
    </source>
</evidence>
<dbReference type="Pfam" id="PF00483">
    <property type="entry name" value="NTP_transferase"/>
    <property type="match status" value="1"/>
</dbReference>
<dbReference type="GO" id="GO:0006011">
    <property type="term" value="P:UDP-alpha-D-glucose metabolic process"/>
    <property type="evidence" value="ECO:0007669"/>
    <property type="project" value="InterPro"/>
</dbReference>
<keyword evidence="3 7" id="KW-0808">Transferase</keyword>
<dbReference type="GO" id="GO:0003983">
    <property type="term" value="F:UTP:glucose-1-phosphate uridylyltransferase activity"/>
    <property type="evidence" value="ECO:0007669"/>
    <property type="project" value="UniProtKB-EC"/>
</dbReference>
<evidence type="ECO:0000256" key="4">
    <source>
        <dbReference type="ARBA" id="ARBA00022695"/>
    </source>
</evidence>
<comment type="similarity">
    <text evidence="1">Belongs to the UDPGP type 2 family.</text>
</comment>
<dbReference type="InterPro" id="IPR029044">
    <property type="entry name" value="Nucleotide-diphossugar_trans"/>
</dbReference>
<evidence type="ECO:0000313" key="9">
    <source>
        <dbReference type="Proteomes" id="UP000033624"/>
    </source>
</evidence>
<dbReference type="EMBL" id="LAEW01000001">
    <property type="protein sequence ID" value="KJQ45821.1"/>
    <property type="molecule type" value="Genomic_DNA"/>
</dbReference>
<dbReference type="Proteomes" id="UP000033624">
    <property type="component" value="Unassembled WGS sequence"/>
</dbReference>
<accession>A0A0F2BLC6</accession>
<proteinExistence type="inferred from homology"/>
<name>A0A0F2BLC6_MYCMY</name>
<gene>
    <name evidence="7" type="ORF">TS59_0119</name>
    <name evidence="8" type="ORF">TS59_0124</name>
</gene>
<keyword evidence="4" id="KW-0548">Nucleotidyltransferase</keyword>
<evidence type="ECO:0000256" key="2">
    <source>
        <dbReference type="ARBA" id="ARBA00012415"/>
    </source>
</evidence>
<dbReference type="EC" id="2.7.7.9" evidence="2"/>
<protein>
    <recommendedName>
        <fullName evidence="2">UTP--glucose-1-phosphate uridylyltransferase</fullName>
        <ecNumber evidence="2">2.7.7.9</ecNumber>
    </recommendedName>
</protein>
<dbReference type="KEGG" id="mmyi:mycmycITA_00118"/>
<evidence type="ECO:0000313" key="8">
    <source>
        <dbReference type="EMBL" id="KJQ46618.1"/>
    </source>
</evidence>
<evidence type="ECO:0000259" key="6">
    <source>
        <dbReference type="Pfam" id="PF00483"/>
    </source>
</evidence>
<comment type="catalytic activity">
    <reaction evidence="5">
        <text>alpha-D-glucose 1-phosphate + UTP + H(+) = UDP-alpha-D-glucose + diphosphate</text>
        <dbReference type="Rhea" id="RHEA:19889"/>
        <dbReference type="ChEBI" id="CHEBI:15378"/>
        <dbReference type="ChEBI" id="CHEBI:33019"/>
        <dbReference type="ChEBI" id="CHEBI:46398"/>
        <dbReference type="ChEBI" id="CHEBI:58601"/>
        <dbReference type="ChEBI" id="CHEBI:58885"/>
        <dbReference type="EC" id="2.7.7.9"/>
    </reaction>
</comment>
<dbReference type="PANTHER" id="PTHR43197:SF1">
    <property type="entry name" value="UTP--GLUCOSE-1-PHOSPHATE URIDYLYLTRANSFERASE"/>
    <property type="match status" value="1"/>
</dbReference>
<dbReference type="AlphaFoldDB" id="A0A0F2BLC6"/>
<dbReference type="SUPFAM" id="SSF53448">
    <property type="entry name" value="Nucleotide-diphospho-sugar transferases"/>
    <property type="match status" value="1"/>
</dbReference>
<dbReference type="InterPro" id="IPR005771">
    <property type="entry name" value="GalU_uridylyltTrfase_bac/arc"/>
</dbReference>
<feature type="domain" description="Nucleotidyl transferase" evidence="6">
    <location>
        <begin position="5"/>
        <end position="66"/>
    </location>
</feature>